<evidence type="ECO:0000313" key="2">
    <source>
        <dbReference type="Proteomes" id="UP000193778"/>
    </source>
</evidence>
<proteinExistence type="predicted"/>
<evidence type="ECO:0000313" key="1">
    <source>
        <dbReference type="EMBL" id="SLN25219.1"/>
    </source>
</evidence>
<dbReference type="Proteomes" id="UP000193778">
    <property type="component" value="Unassembled WGS sequence"/>
</dbReference>
<dbReference type="EMBL" id="FWFP01000002">
    <property type="protein sequence ID" value="SLN25219.1"/>
    <property type="molecule type" value="Genomic_DNA"/>
</dbReference>
<keyword evidence="2" id="KW-1185">Reference proteome</keyword>
<organism evidence="1 2">
    <name type="scientific">Ruegeria meonggei</name>
    <dbReference type="NCBI Taxonomy" id="1446476"/>
    <lineage>
        <taxon>Bacteria</taxon>
        <taxon>Pseudomonadati</taxon>
        <taxon>Pseudomonadota</taxon>
        <taxon>Alphaproteobacteria</taxon>
        <taxon>Rhodobacterales</taxon>
        <taxon>Roseobacteraceae</taxon>
        <taxon>Ruegeria</taxon>
    </lineage>
</organism>
<dbReference type="AlphaFoldDB" id="A0A1X6YMP6"/>
<protein>
    <submittedName>
        <fullName evidence="1">Uncharacterized protein</fullName>
    </submittedName>
</protein>
<accession>A0A1X6YMP6</accession>
<dbReference type="OrthoDB" id="7709275at2"/>
<gene>
    <name evidence="1" type="ORF">RUM8411_01021</name>
</gene>
<reference evidence="2" key="1">
    <citation type="submission" date="2017-03" db="EMBL/GenBank/DDBJ databases">
        <authorList>
            <person name="Rodrigo-Torres L."/>
            <person name="Arahal R.D."/>
            <person name="Lucena T."/>
        </authorList>
    </citation>
    <scope>NUCLEOTIDE SEQUENCE [LARGE SCALE GENOMIC DNA]</scope>
    <source>
        <strain evidence="2">CECT 8411</strain>
    </source>
</reference>
<dbReference type="RefSeq" id="WP_085821535.1">
    <property type="nucleotide sequence ID" value="NZ_FWFP01000002.1"/>
</dbReference>
<sequence length="87" mass="10031">MIDDEPHSASYYDEHNYWTLDPTAVDKQIYDAFSSGVVDLLQLLDDNKPMLSRDVYARLFASLLHLSRVLGEYEDGWDPRPSKPDDP</sequence>
<name>A0A1X6YMP6_9RHOB</name>